<dbReference type="RefSeq" id="WP_133594528.1">
    <property type="nucleotide sequence ID" value="NZ_SNVV01000024.1"/>
</dbReference>
<dbReference type="OrthoDB" id="47198at2"/>
<dbReference type="EMBL" id="SNVV01000024">
    <property type="protein sequence ID" value="TDN46845.1"/>
    <property type="molecule type" value="Genomic_DNA"/>
</dbReference>
<evidence type="ECO:0000313" key="1">
    <source>
        <dbReference type="EMBL" id="TDN46845.1"/>
    </source>
</evidence>
<protein>
    <submittedName>
        <fullName evidence="1">Uncharacterized protein</fullName>
    </submittedName>
</protein>
<accession>A0A4R6DPB0</accession>
<gene>
    <name evidence="1" type="ORF">C7389_1244</name>
</gene>
<dbReference type="Proteomes" id="UP000295129">
    <property type="component" value="Unassembled WGS sequence"/>
</dbReference>
<dbReference type="AlphaFoldDB" id="A0A4R6DPB0"/>
<keyword evidence="2" id="KW-1185">Reference proteome</keyword>
<name>A0A4R6DPB0_9RHOO</name>
<sequence>MNEFYVERRSNEKDEHLVHKGNCPSLPSEEKLQYIGVRGGNEAPLQEAAYFWYSSSAPCPVCMGS</sequence>
<comment type="caution">
    <text evidence="1">The sequence shown here is derived from an EMBL/GenBank/DDBJ whole genome shotgun (WGS) entry which is preliminary data.</text>
</comment>
<evidence type="ECO:0000313" key="2">
    <source>
        <dbReference type="Proteomes" id="UP000295129"/>
    </source>
</evidence>
<organism evidence="1 2">
    <name type="scientific">Azoarcus indigens</name>
    <dbReference type="NCBI Taxonomy" id="29545"/>
    <lineage>
        <taxon>Bacteria</taxon>
        <taxon>Pseudomonadati</taxon>
        <taxon>Pseudomonadota</taxon>
        <taxon>Betaproteobacteria</taxon>
        <taxon>Rhodocyclales</taxon>
        <taxon>Zoogloeaceae</taxon>
        <taxon>Azoarcus</taxon>
    </lineage>
</organism>
<proteinExistence type="predicted"/>
<reference evidence="1 2" key="1">
    <citation type="submission" date="2019-03" db="EMBL/GenBank/DDBJ databases">
        <title>Genomic Encyclopedia of Type Strains, Phase IV (KMG-IV): sequencing the most valuable type-strain genomes for metagenomic binning, comparative biology and taxonomic classification.</title>
        <authorList>
            <person name="Goeker M."/>
        </authorList>
    </citation>
    <scope>NUCLEOTIDE SEQUENCE [LARGE SCALE GENOMIC DNA]</scope>
    <source>
        <strain evidence="1 2">DSM 12121</strain>
    </source>
</reference>